<dbReference type="InterPro" id="IPR002528">
    <property type="entry name" value="MATE_fam"/>
</dbReference>
<reference evidence="16 17" key="1">
    <citation type="submission" date="2016-11" db="EMBL/GenBank/DDBJ databases">
        <authorList>
            <person name="Jaros S."/>
            <person name="Januszkiewicz K."/>
            <person name="Wedrychowicz H."/>
        </authorList>
    </citation>
    <scope>NUCLEOTIDE SEQUENCE [LARGE SCALE GENOMIC DNA]</scope>
    <source>
        <strain evidence="16 17">DSM 3089</strain>
    </source>
</reference>
<dbReference type="PANTHER" id="PTHR43298">
    <property type="entry name" value="MULTIDRUG RESISTANCE PROTEIN NORM-RELATED"/>
    <property type="match status" value="1"/>
</dbReference>
<feature type="transmembrane region" description="Helical" evidence="15">
    <location>
        <begin position="428"/>
        <end position="451"/>
    </location>
</feature>
<dbReference type="GO" id="GO:0046677">
    <property type="term" value="P:response to antibiotic"/>
    <property type="evidence" value="ECO:0007669"/>
    <property type="project" value="UniProtKB-KW"/>
</dbReference>
<feature type="transmembrane region" description="Helical" evidence="15">
    <location>
        <begin position="349"/>
        <end position="375"/>
    </location>
</feature>
<evidence type="ECO:0000256" key="3">
    <source>
        <dbReference type="ARBA" id="ARBA00008417"/>
    </source>
</evidence>
<dbReference type="NCBIfam" id="TIGR00797">
    <property type="entry name" value="matE"/>
    <property type="match status" value="1"/>
</dbReference>
<comment type="similarity">
    <text evidence="3">Belongs to the multi antimicrobial extrusion (MATE) (TC 2.A.66.1) family. MepA subfamily.</text>
</comment>
<evidence type="ECO:0000256" key="10">
    <source>
        <dbReference type="ARBA" id="ARBA00022989"/>
    </source>
</evidence>
<evidence type="ECO:0000256" key="2">
    <source>
        <dbReference type="ARBA" id="ARBA00004651"/>
    </source>
</evidence>
<dbReference type="CDD" id="cd13143">
    <property type="entry name" value="MATE_MepA_like"/>
    <property type="match status" value="1"/>
</dbReference>
<name>A0A1M5WW51_9CLOT</name>
<dbReference type="GO" id="GO:0015297">
    <property type="term" value="F:antiporter activity"/>
    <property type="evidence" value="ECO:0007669"/>
    <property type="project" value="UniProtKB-KW"/>
</dbReference>
<evidence type="ECO:0000256" key="5">
    <source>
        <dbReference type="ARBA" id="ARBA00022106"/>
    </source>
</evidence>
<dbReference type="GO" id="GO:0006811">
    <property type="term" value="P:monoatomic ion transport"/>
    <property type="evidence" value="ECO:0007669"/>
    <property type="project" value="UniProtKB-KW"/>
</dbReference>
<keyword evidence="17" id="KW-1185">Reference proteome</keyword>
<dbReference type="InterPro" id="IPR048279">
    <property type="entry name" value="MdtK-like"/>
</dbReference>
<keyword evidence="11" id="KW-0406">Ion transport</keyword>
<dbReference type="GO" id="GO:0005886">
    <property type="term" value="C:plasma membrane"/>
    <property type="evidence" value="ECO:0007669"/>
    <property type="project" value="UniProtKB-SubCell"/>
</dbReference>
<dbReference type="InterPro" id="IPR045070">
    <property type="entry name" value="MATE_MepA-like"/>
</dbReference>
<feature type="transmembrane region" description="Helical" evidence="15">
    <location>
        <begin position="387"/>
        <end position="408"/>
    </location>
</feature>
<protein>
    <recommendedName>
        <fullName evidence="5">Multidrug export protein MepA</fullName>
    </recommendedName>
    <alternativeName>
        <fullName evidence="14">Multidrug-efflux transporter</fullName>
    </alternativeName>
    <alternativeName>
        <fullName evidence="4">Probable multidrug resistance protein NorM</fullName>
    </alternativeName>
</protein>
<comment type="subcellular location">
    <subcellularLocation>
        <location evidence="2">Cell membrane</location>
        <topology evidence="2">Multi-pass membrane protein</topology>
    </subcellularLocation>
</comment>
<feature type="transmembrane region" description="Helical" evidence="15">
    <location>
        <begin position="166"/>
        <end position="188"/>
    </location>
</feature>
<keyword evidence="6" id="KW-0813">Transport</keyword>
<keyword evidence="10 15" id="KW-1133">Transmembrane helix</keyword>
<accession>A0A1M5WW51</accession>
<feature type="transmembrane region" description="Helical" evidence="15">
    <location>
        <begin position="75"/>
        <end position="102"/>
    </location>
</feature>
<evidence type="ECO:0000256" key="7">
    <source>
        <dbReference type="ARBA" id="ARBA00022449"/>
    </source>
</evidence>
<evidence type="ECO:0000256" key="4">
    <source>
        <dbReference type="ARBA" id="ARBA00020268"/>
    </source>
</evidence>
<gene>
    <name evidence="16" type="ORF">SAMN02745196_01891</name>
</gene>
<keyword evidence="7" id="KW-0050">Antiport</keyword>
<evidence type="ECO:0000256" key="15">
    <source>
        <dbReference type="SAM" id="Phobius"/>
    </source>
</evidence>
<dbReference type="EMBL" id="FQXP01000006">
    <property type="protein sequence ID" value="SHH91364.1"/>
    <property type="molecule type" value="Genomic_DNA"/>
</dbReference>
<feature type="transmembrane region" description="Helical" evidence="15">
    <location>
        <begin position="123"/>
        <end position="146"/>
    </location>
</feature>
<comment type="function">
    <text evidence="1">Multidrug efflux pump.</text>
</comment>
<feature type="transmembrane region" description="Helical" evidence="15">
    <location>
        <begin position="300"/>
        <end position="328"/>
    </location>
</feature>
<keyword evidence="13" id="KW-0046">Antibiotic resistance</keyword>
<proteinExistence type="inferred from homology"/>
<evidence type="ECO:0000256" key="13">
    <source>
        <dbReference type="ARBA" id="ARBA00023251"/>
    </source>
</evidence>
<dbReference type="PIRSF" id="PIRSF006603">
    <property type="entry name" value="DinF"/>
    <property type="match status" value="1"/>
</dbReference>
<dbReference type="AlphaFoldDB" id="A0A1M5WW51"/>
<evidence type="ECO:0000256" key="8">
    <source>
        <dbReference type="ARBA" id="ARBA00022475"/>
    </source>
</evidence>
<dbReference type="Pfam" id="PF01554">
    <property type="entry name" value="MatE"/>
    <property type="match status" value="2"/>
</dbReference>
<feature type="transmembrane region" description="Helical" evidence="15">
    <location>
        <begin position="195"/>
        <end position="218"/>
    </location>
</feature>
<dbReference type="InterPro" id="IPR050222">
    <property type="entry name" value="MATE_MdtK"/>
</dbReference>
<evidence type="ECO:0000256" key="14">
    <source>
        <dbReference type="ARBA" id="ARBA00031636"/>
    </source>
</evidence>
<feature type="transmembrane region" description="Helical" evidence="15">
    <location>
        <begin position="262"/>
        <end position="288"/>
    </location>
</feature>
<evidence type="ECO:0000256" key="9">
    <source>
        <dbReference type="ARBA" id="ARBA00022692"/>
    </source>
</evidence>
<evidence type="ECO:0000313" key="17">
    <source>
        <dbReference type="Proteomes" id="UP000184526"/>
    </source>
</evidence>
<evidence type="ECO:0000256" key="12">
    <source>
        <dbReference type="ARBA" id="ARBA00023136"/>
    </source>
</evidence>
<evidence type="ECO:0000256" key="1">
    <source>
        <dbReference type="ARBA" id="ARBA00003408"/>
    </source>
</evidence>
<keyword evidence="9 15" id="KW-0812">Transmembrane</keyword>
<dbReference type="Proteomes" id="UP000184526">
    <property type="component" value="Unassembled WGS sequence"/>
</dbReference>
<dbReference type="GO" id="GO:0042910">
    <property type="term" value="F:xenobiotic transmembrane transporter activity"/>
    <property type="evidence" value="ECO:0007669"/>
    <property type="project" value="InterPro"/>
</dbReference>
<sequence length="491" mass="52851">MRDIVSMCRSDLELDYVPGEVRFMSSNNTVTMNNRQFAEEKVGKLLFKFAVPAIISLLVAEMYNMVDSLFVGQTIGANGIAALTIAFPVQRLFSAMAMLVAVGASTAVARSSGAGESHKLKTIIPNAMILILGLGIVLIVGIAYFIDPLIIKLGASSAIFPYAKDYISLILIGGVFQGLSMVIANIMMSLGDTKIVLMSTSIGAIINVIIDAILVLGLGYGVKGAAIATSVSQIISLVYVLVKFSGVKHALNLKFTFKLDNIIVKGIMLVGFSTFIVEISDAIVAVLLNNLLSGIGGDNAIVIVGLTTKISMFLFMTVMGISSAMQPIAAYNYGARNYKRLKEIIRKSIISVSVATIALWALFMVFTSTVVNVFISDPRVISDAAKALRIVIAVFPCIGVYYVSIYYYQAMNMVKTSFLLSIFRQIIVFIPLLYFLVNGLGLGVLGAWLAYPISDLVSSITGIIAMKKATVSLEEMEGRKAPRGNFANVRL</sequence>
<keyword evidence="12 15" id="KW-0472">Membrane</keyword>
<evidence type="ECO:0000256" key="6">
    <source>
        <dbReference type="ARBA" id="ARBA00022448"/>
    </source>
</evidence>
<evidence type="ECO:0000313" key="16">
    <source>
        <dbReference type="EMBL" id="SHH91364.1"/>
    </source>
</evidence>
<dbReference type="PANTHER" id="PTHR43298:SF2">
    <property type="entry name" value="FMN_FAD EXPORTER YEEO-RELATED"/>
    <property type="match status" value="1"/>
</dbReference>
<organism evidence="16 17">
    <name type="scientific">Clostridium collagenovorans DSM 3089</name>
    <dbReference type="NCBI Taxonomy" id="1121306"/>
    <lineage>
        <taxon>Bacteria</taxon>
        <taxon>Bacillati</taxon>
        <taxon>Bacillota</taxon>
        <taxon>Clostridia</taxon>
        <taxon>Eubacteriales</taxon>
        <taxon>Clostridiaceae</taxon>
        <taxon>Clostridium</taxon>
    </lineage>
</organism>
<feature type="transmembrane region" description="Helical" evidence="15">
    <location>
        <begin position="45"/>
        <end position="63"/>
    </location>
</feature>
<evidence type="ECO:0000256" key="11">
    <source>
        <dbReference type="ARBA" id="ARBA00023065"/>
    </source>
</evidence>
<feature type="transmembrane region" description="Helical" evidence="15">
    <location>
        <begin position="224"/>
        <end position="242"/>
    </location>
</feature>
<keyword evidence="8" id="KW-1003">Cell membrane</keyword>